<dbReference type="Proteomes" id="UP000739538">
    <property type="component" value="Unassembled WGS sequence"/>
</dbReference>
<dbReference type="AlphaFoldDB" id="A0A956N9L6"/>
<reference evidence="6" key="1">
    <citation type="submission" date="2020-04" db="EMBL/GenBank/DDBJ databases">
        <authorList>
            <person name="Zhang T."/>
        </authorList>
    </citation>
    <scope>NUCLEOTIDE SEQUENCE</scope>
    <source>
        <strain evidence="6">HKST-UBA02</strain>
    </source>
</reference>
<evidence type="ECO:0000256" key="5">
    <source>
        <dbReference type="SAM" id="Phobius"/>
    </source>
</evidence>
<protein>
    <submittedName>
        <fullName evidence="6">DUF4870 domain-containing protein</fullName>
    </submittedName>
</protein>
<feature type="transmembrane region" description="Helical" evidence="5">
    <location>
        <begin position="49"/>
        <end position="71"/>
    </location>
</feature>
<proteinExistence type="predicted"/>
<name>A0A956N9L6_UNCEI</name>
<accession>A0A956N9L6</accession>
<evidence type="ECO:0000256" key="2">
    <source>
        <dbReference type="ARBA" id="ARBA00022692"/>
    </source>
</evidence>
<organism evidence="6 7">
    <name type="scientific">Eiseniibacteriota bacterium</name>
    <dbReference type="NCBI Taxonomy" id="2212470"/>
    <lineage>
        <taxon>Bacteria</taxon>
        <taxon>Candidatus Eiseniibacteriota</taxon>
    </lineage>
</organism>
<sequence>MDGTPSQSSSKPSPANRQAAAAAYFLVAISGFLVLAWKRDSSFVRFHALQSIVATLAFLGLGLLLKLLAYFPIIGFLYGYLFQVYLVGLFVLWLFVMVRAYRGDRYRIPYVGTIVERQIS</sequence>
<keyword evidence="3 5" id="KW-1133">Transmembrane helix</keyword>
<evidence type="ECO:0000256" key="3">
    <source>
        <dbReference type="ARBA" id="ARBA00022989"/>
    </source>
</evidence>
<comment type="subcellular location">
    <subcellularLocation>
        <location evidence="1">Membrane</location>
        <topology evidence="1">Multi-pass membrane protein</topology>
    </subcellularLocation>
</comment>
<dbReference type="GO" id="GO:0016020">
    <property type="term" value="C:membrane"/>
    <property type="evidence" value="ECO:0007669"/>
    <property type="project" value="UniProtKB-SubCell"/>
</dbReference>
<reference evidence="6" key="2">
    <citation type="journal article" date="2021" name="Microbiome">
        <title>Successional dynamics and alternative stable states in a saline activated sludge microbial community over 9 years.</title>
        <authorList>
            <person name="Wang Y."/>
            <person name="Ye J."/>
            <person name="Ju F."/>
            <person name="Liu L."/>
            <person name="Boyd J.A."/>
            <person name="Deng Y."/>
            <person name="Parks D.H."/>
            <person name="Jiang X."/>
            <person name="Yin X."/>
            <person name="Woodcroft B.J."/>
            <person name="Tyson G.W."/>
            <person name="Hugenholtz P."/>
            <person name="Polz M.F."/>
            <person name="Zhang T."/>
        </authorList>
    </citation>
    <scope>NUCLEOTIDE SEQUENCE</scope>
    <source>
        <strain evidence="6">HKST-UBA02</strain>
    </source>
</reference>
<feature type="transmembrane region" description="Helical" evidence="5">
    <location>
        <begin position="20"/>
        <end position="37"/>
    </location>
</feature>
<evidence type="ECO:0000256" key="4">
    <source>
        <dbReference type="ARBA" id="ARBA00023136"/>
    </source>
</evidence>
<gene>
    <name evidence="6" type="ORF">KDA27_00780</name>
</gene>
<dbReference type="PANTHER" id="PTHR36460:SF1">
    <property type="entry name" value="UPF0132 DOMAIN PROTEIN (AFU_ORTHOLOGUE AFUA_3G10255)"/>
    <property type="match status" value="1"/>
</dbReference>
<dbReference type="Pfam" id="PF09685">
    <property type="entry name" value="MamF_MmsF"/>
    <property type="match status" value="1"/>
</dbReference>
<dbReference type="InterPro" id="IPR019109">
    <property type="entry name" value="MamF_MmsF"/>
</dbReference>
<evidence type="ECO:0000256" key="1">
    <source>
        <dbReference type="ARBA" id="ARBA00004141"/>
    </source>
</evidence>
<dbReference type="EMBL" id="JAGQHS010000002">
    <property type="protein sequence ID" value="MCA9754306.1"/>
    <property type="molecule type" value="Genomic_DNA"/>
</dbReference>
<keyword evidence="2 5" id="KW-0812">Transmembrane</keyword>
<evidence type="ECO:0000313" key="7">
    <source>
        <dbReference type="Proteomes" id="UP000739538"/>
    </source>
</evidence>
<keyword evidence="4 5" id="KW-0472">Membrane</keyword>
<evidence type="ECO:0000313" key="6">
    <source>
        <dbReference type="EMBL" id="MCA9754306.1"/>
    </source>
</evidence>
<feature type="transmembrane region" description="Helical" evidence="5">
    <location>
        <begin position="77"/>
        <end position="98"/>
    </location>
</feature>
<dbReference type="PANTHER" id="PTHR36460">
    <property type="entry name" value="UPF0132 DOMAIN PROTEIN (AFU_ORTHOLOGUE AFUA_3G10255)"/>
    <property type="match status" value="1"/>
</dbReference>
<comment type="caution">
    <text evidence="6">The sequence shown here is derived from an EMBL/GenBank/DDBJ whole genome shotgun (WGS) entry which is preliminary data.</text>
</comment>